<evidence type="ECO:0000256" key="10">
    <source>
        <dbReference type="ARBA" id="ARBA00022917"/>
    </source>
</evidence>
<dbReference type="Pfam" id="PF00587">
    <property type="entry name" value="tRNA-synt_2b"/>
    <property type="match status" value="1"/>
</dbReference>
<comment type="caution">
    <text evidence="16">The sequence shown here is derived from an EMBL/GenBank/DDBJ whole genome shotgun (WGS) entry which is preliminary data.</text>
</comment>
<dbReference type="InterPro" id="IPR033728">
    <property type="entry name" value="ThrRS_core"/>
</dbReference>
<dbReference type="Gene3D" id="3.30.54.20">
    <property type="match status" value="1"/>
</dbReference>
<proteinExistence type="inferred from homology"/>
<dbReference type="InterPro" id="IPR002314">
    <property type="entry name" value="aa-tRNA-synt_IIb"/>
</dbReference>
<dbReference type="PROSITE" id="PS51880">
    <property type="entry name" value="TGS"/>
    <property type="match status" value="1"/>
</dbReference>
<keyword evidence="3 13" id="KW-0820">tRNA-binding</keyword>
<evidence type="ECO:0000259" key="14">
    <source>
        <dbReference type="PROSITE" id="PS50862"/>
    </source>
</evidence>
<evidence type="ECO:0000256" key="8">
    <source>
        <dbReference type="ARBA" id="ARBA00022840"/>
    </source>
</evidence>
<evidence type="ECO:0000256" key="12">
    <source>
        <dbReference type="ARBA" id="ARBA00049515"/>
    </source>
</evidence>
<name>A0ABS9YY91_9MYCO</name>
<dbReference type="PRINTS" id="PR01047">
    <property type="entry name" value="TRNASYNTHTHR"/>
</dbReference>
<dbReference type="PANTHER" id="PTHR11451:SF44">
    <property type="entry name" value="THREONINE--TRNA LIGASE, CHLOROPLASTIC_MITOCHONDRIAL 2"/>
    <property type="match status" value="1"/>
</dbReference>
<sequence length="683" mass="76628">MSAPATTAPAAPIRVLAGTTAGSAVRDAGLPGRGEPDAIVVVRDGDGKLRDLNWTPDTDAEVVPVAANTDEGRSVIRHSAAHVLAQAVQELFPQAKLGIGPPITDGFYYDFDVPEAFTPEDLEKLEKRMRAIVKEGQLFSRRVYESKDEARRELAAEPYKLELVDDKSGDADIMEVGGDELTAYDNLNPRTRERVWGDLCRGPHIPTTKYIPAFKLTRSSAAYWRGDQNNASLQRIYGTAWESQGALDRHLELLEEAQRRDHRKLGVELDLFSFPDELGSGLPVFHPKGGIVRRELEEYSRRKHIEAGYEFVNTPHVTKEQLYITSGHLEWYADGMFPPMHIDAEFDENGALRKPGQDYYLKPMNCPMHHLIFRSRGRSYRELPLRLFEFGTVYRYEKSGVVHGLTRVRGMTQDDSHIYCTREQMRDELASLLRFVLHLLSDYGLDDFYLELSTKDPDKYVGSDEVWEEATETLREVAEASGLHLVPDPGGAAFYGPKISVQVRDALGRSWQMSTIQLDFNMPDRFELEYTAADGTRMRPVLIHRALFGSIERFFGILTEHYAGAFPAWLAPVQVVGIPVADGHVPYLHDLAAELRSHGVRVEVDASDDRMAKKIVNHTNQKVPFMVLAGDRDVEAGAVSFRFGDRGQINGVPRQQAVATILKWIADRQNAVPSTEVVKVDGD</sequence>
<accession>A0ABS9YY91</accession>
<keyword evidence="11 13" id="KW-0030">Aminoacyl-tRNA synthetase</keyword>
<dbReference type="EMBL" id="JAIVFL010000001">
    <property type="protein sequence ID" value="MCI4676221.1"/>
    <property type="molecule type" value="Genomic_DNA"/>
</dbReference>
<comment type="subcellular location">
    <subcellularLocation>
        <location evidence="13">Cytoplasm</location>
    </subcellularLocation>
</comment>
<dbReference type="GO" id="GO:0004829">
    <property type="term" value="F:threonine-tRNA ligase activity"/>
    <property type="evidence" value="ECO:0007669"/>
    <property type="project" value="UniProtKB-EC"/>
</dbReference>
<dbReference type="InterPro" id="IPR002320">
    <property type="entry name" value="Thr-tRNA-ligase_IIa"/>
</dbReference>
<organism evidence="16 17">
    <name type="scientific">Candidatus Mycolicibacterium alkanivorans</name>
    <dbReference type="NCBI Taxonomy" id="2954114"/>
    <lineage>
        <taxon>Bacteria</taxon>
        <taxon>Bacillati</taxon>
        <taxon>Actinomycetota</taxon>
        <taxon>Actinomycetes</taxon>
        <taxon>Mycobacteriales</taxon>
        <taxon>Mycobacteriaceae</taxon>
        <taxon>Mycolicibacterium</taxon>
    </lineage>
</organism>
<dbReference type="InterPro" id="IPR036621">
    <property type="entry name" value="Anticodon-bd_dom_sf"/>
</dbReference>
<evidence type="ECO:0000256" key="4">
    <source>
        <dbReference type="ARBA" id="ARBA00022598"/>
    </source>
</evidence>
<dbReference type="Proteomes" id="UP001139068">
    <property type="component" value="Unassembled WGS sequence"/>
</dbReference>
<dbReference type="SUPFAM" id="SSF55186">
    <property type="entry name" value="ThrRS/AlaRS common domain"/>
    <property type="match status" value="1"/>
</dbReference>
<evidence type="ECO:0000256" key="5">
    <source>
        <dbReference type="ARBA" id="ARBA00022723"/>
    </source>
</evidence>
<keyword evidence="17" id="KW-1185">Reference proteome</keyword>
<dbReference type="InterPro" id="IPR045864">
    <property type="entry name" value="aa-tRNA-synth_II/BPL/LPL"/>
</dbReference>
<dbReference type="SMART" id="SM00863">
    <property type="entry name" value="tRNA_SAD"/>
    <property type="match status" value="1"/>
</dbReference>
<dbReference type="SUPFAM" id="SSF55681">
    <property type="entry name" value="Class II aaRS and biotin synthetases"/>
    <property type="match status" value="1"/>
</dbReference>
<feature type="binding site" evidence="13">
    <location>
        <position position="417"/>
    </location>
    <ligand>
        <name>Zn(2+)</name>
        <dbReference type="ChEBI" id="CHEBI:29105"/>
        <note>catalytic</note>
    </ligand>
</feature>
<comment type="cofactor">
    <cofactor evidence="13">
        <name>Zn(2+)</name>
        <dbReference type="ChEBI" id="CHEBI:29105"/>
    </cofactor>
    <text evidence="13">Binds 1 zinc ion per subunit.</text>
</comment>
<dbReference type="EC" id="6.1.1.3" evidence="13"/>
<dbReference type="NCBIfam" id="TIGR00418">
    <property type="entry name" value="thrS"/>
    <property type="match status" value="1"/>
</dbReference>
<dbReference type="Pfam" id="PF07973">
    <property type="entry name" value="tRNA_SAD"/>
    <property type="match status" value="1"/>
</dbReference>
<dbReference type="InterPro" id="IPR006195">
    <property type="entry name" value="aa-tRNA-synth_II"/>
</dbReference>
<dbReference type="Pfam" id="PF03129">
    <property type="entry name" value="HGTP_anticodon"/>
    <property type="match status" value="1"/>
</dbReference>
<keyword evidence="7 13" id="KW-0862">Zinc</keyword>
<dbReference type="SUPFAM" id="SSF52954">
    <property type="entry name" value="Class II aaRS ABD-related"/>
    <property type="match status" value="1"/>
</dbReference>
<dbReference type="InterPro" id="IPR012947">
    <property type="entry name" value="tRNA_SAD"/>
</dbReference>
<keyword evidence="5 13" id="KW-0479">Metal-binding</keyword>
<evidence type="ECO:0000256" key="11">
    <source>
        <dbReference type="ARBA" id="ARBA00023146"/>
    </source>
</evidence>
<evidence type="ECO:0000259" key="15">
    <source>
        <dbReference type="PROSITE" id="PS51880"/>
    </source>
</evidence>
<keyword evidence="4 13" id="KW-0436">Ligase</keyword>
<dbReference type="InterPro" id="IPR004154">
    <property type="entry name" value="Anticodon-bd"/>
</dbReference>
<evidence type="ECO:0000256" key="1">
    <source>
        <dbReference type="ARBA" id="ARBA00008226"/>
    </source>
</evidence>
<feature type="domain" description="Aminoacyl-transfer RNA synthetases class-II family profile" evidence="14">
    <location>
        <begin position="292"/>
        <end position="567"/>
    </location>
</feature>
<feature type="domain" description="TGS" evidence="15">
    <location>
        <begin position="1"/>
        <end position="66"/>
    </location>
</feature>
<keyword evidence="8 13" id="KW-0067">ATP-binding</keyword>
<dbReference type="InterPro" id="IPR018163">
    <property type="entry name" value="Thr/Ala-tRNA-synth_IIc_edit"/>
</dbReference>
<dbReference type="CDD" id="cd00860">
    <property type="entry name" value="ThrRS_anticodon"/>
    <property type="match status" value="1"/>
</dbReference>
<evidence type="ECO:0000256" key="13">
    <source>
        <dbReference type="HAMAP-Rule" id="MF_00184"/>
    </source>
</evidence>
<evidence type="ECO:0000256" key="3">
    <source>
        <dbReference type="ARBA" id="ARBA00022555"/>
    </source>
</evidence>
<gene>
    <name evidence="13 16" type="primary">thrS</name>
    <name evidence="16" type="ORF">K9U37_15565</name>
</gene>
<keyword evidence="9 13" id="KW-0694">RNA-binding</keyword>
<dbReference type="Gene3D" id="3.30.930.10">
    <property type="entry name" value="Bira Bifunctional Protein, Domain 2"/>
    <property type="match status" value="1"/>
</dbReference>
<keyword evidence="10 13" id="KW-0648">Protein biosynthesis</keyword>
<dbReference type="HAMAP" id="MF_00184">
    <property type="entry name" value="Thr_tRNA_synth"/>
    <property type="match status" value="1"/>
</dbReference>
<comment type="similarity">
    <text evidence="1 13">Belongs to the class-II aminoacyl-tRNA synthetase family.</text>
</comment>
<evidence type="ECO:0000256" key="7">
    <source>
        <dbReference type="ARBA" id="ARBA00022833"/>
    </source>
</evidence>
<protein>
    <recommendedName>
        <fullName evidence="13">Threonine--tRNA ligase</fullName>
        <ecNumber evidence="13">6.1.1.3</ecNumber>
    </recommendedName>
    <alternativeName>
        <fullName evidence="13">Threonyl-tRNA synthetase</fullName>
        <shortName evidence="13">ThrRS</shortName>
    </alternativeName>
</protein>
<evidence type="ECO:0000256" key="9">
    <source>
        <dbReference type="ARBA" id="ARBA00022884"/>
    </source>
</evidence>
<dbReference type="InterPro" id="IPR047246">
    <property type="entry name" value="ThrRS_anticodon"/>
</dbReference>
<dbReference type="RefSeq" id="WP_243072438.1">
    <property type="nucleotide sequence ID" value="NZ_JAIVFL010000001.1"/>
</dbReference>
<dbReference type="CDD" id="cd00771">
    <property type="entry name" value="ThrRS_core"/>
    <property type="match status" value="1"/>
</dbReference>
<keyword evidence="6 13" id="KW-0547">Nucleotide-binding</keyword>
<keyword evidence="2 13" id="KW-0963">Cytoplasm</keyword>
<dbReference type="PROSITE" id="PS50862">
    <property type="entry name" value="AA_TRNA_LIGASE_II"/>
    <property type="match status" value="1"/>
</dbReference>
<feature type="binding site" evidence="13">
    <location>
        <position position="366"/>
    </location>
    <ligand>
        <name>Zn(2+)</name>
        <dbReference type="ChEBI" id="CHEBI:29105"/>
        <note>catalytic</note>
    </ligand>
</feature>
<dbReference type="Gene3D" id="3.40.50.800">
    <property type="entry name" value="Anticodon-binding domain"/>
    <property type="match status" value="1"/>
</dbReference>
<reference evidence="16" key="1">
    <citation type="journal article" date="2022" name="ISME J.">
        <title>Identification of active gaseous-alkane degraders at natural gas seeps.</title>
        <authorList>
            <person name="Farhan Ul Haque M."/>
            <person name="Hernandez M."/>
            <person name="Crombie A.T."/>
            <person name="Murrell J.C."/>
        </authorList>
    </citation>
    <scope>NUCLEOTIDE SEQUENCE</scope>
    <source>
        <strain evidence="16">ANDR5</strain>
    </source>
</reference>
<comment type="catalytic activity">
    <reaction evidence="12 13">
        <text>tRNA(Thr) + L-threonine + ATP = L-threonyl-tRNA(Thr) + AMP + diphosphate + H(+)</text>
        <dbReference type="Rhea" id="RHEA:24624"/>
        <dbReference type="Rhea" id="RHEA-COMP:9670"/>
        <dbReference type="Rhea" id="RHEA-COMP:9704"/>
        <dbReference type="ChEBI" id="CHEBI:15378"/>
        <dbReference type="ChEBI" id="CHEBI:30616"/>
        <dbReference type="ChEBI" id="CHEBI:33019"/>
        <dbReference type="ChEBI" id="CHEBI:57926"/>
        <dbReference type="ChEBI" id="CHEBI:78442"/>
        <dbReference type="ChEBI" id="CHEBI:78534"/>
        <dbReference type="ChEBI" id="CHEBI:456215"/>
        <dbReference type="EC" id="6.1.1.3"/>
    </reaction>
</comment>
<comment type="caution">
    <text evidence="13">Lacks conserved residue(s) required for the propagation of feature annotation.</text>
</comment>
<comment type="subunit">
    <text evidence="13">Homodimer.</text>
</comment>
<evidence type="ECO:0000256" key="6">
    <source>
        <dbReference type="ARBA" id="ARBA00022741"/>
    </source>
</evidence>
<evidence type="ECO:0000256" key="2">
    <source>
        <dbReference type="ARBA" id="ARBA00022490"/>
    </source>
</evidence>
<evidence type="ECO:0000313" key="17">
    <source>
        <dbReference type="Proteomes" id="UP001139068"/>
    </source>
</evidence>
<evidence type="ECO:0000313" key="16">
    <source>
        <dbReference type="EMBL" id="MCI4676221.1"/>
    </source>
</evidence>
<dbReference type="PANTHER" id="PTHR11451">
    <property type="entry name" value="THREONINE-TRNA LIGASE"/>
    <property type="match status" value="1"/>
</dbReference>
<dbReference type="Gene3D" id="3.30.980.10">
    <property type="entry name" value="Threonyl-trna Synthetase, Chain A, domain 2"/>
    <property type="match status" value="1"/>
</dbReference>
<feature type="binding site" evidence="13">
    <location>
        <position position="544"/>
    </location>
    <ligand>
        <name>Zn(2+)</name>
        <dbReference type="ChEBI" id="CHEBI:29105"/>
        <note>catalytic</note>
    </ligand>
</feature>
<dbReference type="InterPro" id="IPR004095">
    <property type="entry name" value="TGS"/>
</dbReference>